<evidence type="ECO:0000256" key="2">
    <source>
        <dbReference type="SAM" id="Phobius"/>
    </source>
</evidence>
<sequence length="159" mass="16392">MSTTTYAPQLLALAARNADRRAARRAVRSLQRASRTGIGASVAPAPSNSVSASPGASTSVFTAAAPDARRSGRVLTTCATLVWLPVLVLTVLAFLVIGAVGGLAAAGVWTWRTVSPVQARPTNGADQRGDRPSSASSPRPVAAPSSRRVVRDRTIGYDA</sequence>
<keyword evidence="2" id="KW-0812">Transmembrane</keyword>
<gene>
    <name evidence="3" type="ORF">E1O70_04790</name>
</gene>
<organism evidence="3 4">
    <name type="scientific">Cellulosimicrobium funkei</name>
    <dbReference type="NCBI Taxonomy" id="264251"/>
    <lineage>
        <taxon>Bacteria</taxon>
        <taxon>Bacillati</taxon>
        <taxon>Actinomycetota</taxon>
        <taxon>Actinomycetes</taxon>
        <taxon>Micrococcales</taxon>
        <taxon>Promicromonosporaceae</taxon>
        <taxon>Cellulosimicrobium</taxon>
    </lineage>
</organism>
<keyword evidence="4" id="KW-1185">Reference proteome</keyword>
<evidence type="ECO:0000313" key="4">
    <source>
        <dbReference type="Proteomes" id="UP000298003"/>
    </source>
</evidence>
<comment type="caution">
    <text evidence="3">The sequence shown here is derived from an EMBL/GenBank/DDBJ whole genome shotgun (WGS) entry which is preliminary data.</text>
</comment>
<dbReference type="RefSeq" id="WP_061267304.1">
    <property type="nucleotide sequence ID" value="NZ_SOZH01000003.1"/>
</dbReference>
<feature type="transmembrane region" description="Helical" evidence="2">
    <location>
        <begin position="82"/>
        <end position="111"/>
    </location>
</feature>
<accession>A0A4Y8R5K6</accession>
<feature type="compositionally biased region" description="Low complexity" evidence="1">
    <location>
        <begin position="132"/>
        <end position="147"/>
    </location>
</feature>
<keyword evidence="2" id="KW-1133">Transmembrane helix</keyword>
<feature type="compositionally biased region" description="Basic and acidic residues" evidence="1">
    <location>
        <begin position="149"/>
        <end position="159"/>
    </location>
</feature>
<keyword evidence="2" id="KW-0472">Membrane</keyword>
<evidence type="ECO:0000256" key="1">
    <source>
        <dbReference type="SAM" id="MobiDB-lite"/>
    </source>
</evidence>
<protein>
    <submittedName>
        <fullName evidence="3">Uncharacterized protein</fullName>
    </submittedName>
</protein>
<feature type="region of interest" description="Disordered" evidence="1">
    <location>
        <begin position="119"/>
        <end position="159"/>
    </location>
</feature>
<dbReference type="EMBL" id="SOZH01000003">
    <property type="protein sequence ID" value="TFF16690.1"/>
    <property type="molecule type" value="Genomic_DNA"/>
</dbReference>
<dbReference type="AlphaFoldDB" id="A0A4Y8R5K6"/>
<dbReference type="GeneID" id="95683804"/>
<dbReference type="Proteomes" id="UP000298003">
    <property type="component" value="Unassembled WGS sequence"/>
</dbReference>
<proteinExistence type="predicted"/>
<reference evidence="3 4" key="1">
    <citation type="submission" date="2019-03" db="EMBL/GenBank/DDBJ databases">
        <title>Cellulosimicrobium funkei JCM14302 Assembly.</title>
        <authorList>
            <person name="Dou T."/>
        </authorList>
    </citation>
    <scope>NUCLEOTIDE SEQUENCE [LARGE SCALE GENOMIC DNA]</scope>
    <source>
        <strain evidence="3 4">JCM 14302</strain>
    </source>
</reference>
<evidence type="ECO:0000313" key="3">
    <source>
        <dbReference type="EMBL" id="TFF16690.1"/>
    </source>
</evidence>
<name>A0A4Y8R5K6_9MICO</name>